<feature type="region of interest" description="Disordered" evidence="3">
    <location>
        <begin position="29"/>
        <end position="48"/>
    </location>
</feature>
<keyword evidence="2" id="KW-1015">Disulfide bond</keyword>
<organism evidence="6 7">
    <name type="scientific">Streptomyces synnematoformans</name>
    <dbReference type="NCBI Taxonomy" id="415721"/>
    <lineage>
        <taxon>Bacteria</taxon>
        <taxon>Bacillati</taxon>
        <taxon>Actinomycetota</taxon>
        <taxon>Actinomycetes</taxon>
        <taxon>Kitasatosporales</taxon>
        <taxon>Streptomycetaceae</taxon>
        <taxon>Streptomyces</taxon>
    </lineage>
</organism>
<keyword evidence="7" id="KW-1185">Reference proteome</keyword>
<dbReference type="Gene3D" id="2.40.10.10">
    <property type="entry name" value="Trypsin-like serine proteases"/>
    <property type="match status" value="1"/>
</dbReference>
<evidence type="ECO:0000256" key="3">
    <source>
        <dbReference type="SAM" id="MobiDB-lite"/>
    </source>
</evidence>
<dbReference type="GO" id="GO:0006508">
    <property type="term" value="P:proteolysis"/>
    <property type="evidence" value="ECO:0007669"/>
    <property type="project" value="UniProtKB-KW"/>
</dbReference>
<feature type="signal peptide" evidence="4">
    <location>
        <begin position="1"/>
        <end position="30"/>
    </location>
</feature>
<protein>
    <submittedName>
        <fullName evidence="6">Serine protease</fullName>
    </submittedName>
</protein>
<evidence type="ECO:0000313" key="7">
    <source>
        <dbReference type="Proteomes" id="UP001500443"/>
    </source>
</evidence>
<comment type="similarity">
    <text evidence="1">Belongs to the peptidase S1 family.</text>
</comment>
<dbReference type="PROSITE" id="PS50240">
    <property type="entry name" value="TRYPSIN_DOM"/>
    <property type="match status" value="1"/>
</dbReference>
<dbReference type="EMBL" id="BAAAPF010000287">
    <property type="protein sequence ID" value="GAA1500835.1"/>
    <property type="molecule type" value="Genomic_DNA"/>
</dbReference>
<dbReference type="Proteomes" id="UP001500443">
    <property type="component" value="Unassembled WGS sequence"/>
</dbReference>
<keyword evidence="6" id="KW-0645">Protease</keyword>
<evidence type="ECO:0000313" key="6">
    <source>
        <dbReference type="EMBL" id="GAA1500835.1"/>
    </source>
</evidence>
<accession>A0ABN1ZLP2</accession>
<dbReference type="RefSeq" id="WP_344293617.1">
    <property type="nucleotide sequence ID" value="NZ_BAAAPF010000287.1"/>
</dbReference>
<dbReference type="InterPro" id="IPR050430">
    <property type="entry name" value="Peptidase_S1"/>
</dbReference>
<dbReference type="PANTHER" id="PTHR24276:SF98">
    <property type="entry name" value="FI18310P1-RELATED"/>
    <property type="match status" value="1"/>
</dbReference>
<dbReference type="PROSITE" id="PS00134">
    <property type="entry name" value="TRYPSIN_HIS"/>
    <property type="match status" value="1"/>
</dbReference>
<name>A0ABN1ZLP2_9ACTN</name>
<dbReference type="InterPro" id="IPR001314">
    <property type="entry name" value="Peptidase_S1A"/>
</dbReference>
<evidence type="ECO:0000256" key="1">
    <source>
        <dbReference type="ARBA" id="ARBA00007664"/>
    </source>
</evidence>
<dbReference type="Pfam" id="PF00089">
    <property type="entry name" value="Trypsin"/>
    <property type="match status" value="1"/>
</dbReference>
<dbReference type="SMART" id="SM00020">
    <property type="entry name" value="Tryp_SPc"/>
    <property type="match status" value="1"/>
</dbReference>
<feature type="chain" id="PRO_5045238345" evidence="4">
    <location>
        <begin position="31"/>
        <end position="252"/>
    </location>
</feature>
<dbReference type="PANTHER" id="PTHR24276">
    <property type="entry name" value="POLYSERASE-RELATED"/>
    <property type="match status" value="1"/>
</dbReference>
<dbReference type="InterPro" id="IPR009003">
    <property type="entry name" value="Peptidase_S1_PA"/>
</dbReference>
<gene>
    <name evidence="6" type="ORF">GCM10009802_56600</name>
</gene>
<evidence type="ECO:0000256" key="2">
    <source>
        <dbReference type="ARBA" id="ARBA00023157"/>
    </source>
</evidence>
<dbReference type="InterPro" id="IPR001254">
    <property type="entry name" value="Trypsin_dom"/>
</dbReference>
<keyword evidence="4" id="KW-0732">Signal</keyword>
<proteinExistence type="inferred from homology"/>
<keyword evidence="6" id="KW-0378">Hydrolase</keyword>
<dbReference type="InterPro" id="IPR018114">
    <property type="entry name" value="TRYPSIN_HIS"/>
</dbReference>
<dbReference type="InterPro" id="IPR043504">
    <property type="entry name" value="Peptidase_S1_PA_chymotrypsin"/>
</dbReference>
<reference evidence="6 7" key="1">
    <citation type="journal article" date="2019" name="Int. J. Syst. Evol. Microbiol.">
        <title>The Global Catalogue of Microorganisms (GCM) 10K type strain sequencing project: providing services to taxonomists for standard genome sequencing and annotation.</title>
        <authorList>
            <consortium name="The Broad Institute Genomics Platform"/>
            <consortium name="The Broad Institute Genome Sequencing Center for Infectious Disease"/>
            <person name="Wu L."/>
            <person name="Ma J."/>
        </authorList>
    </citation>
    <scope>NUCLEOTIDE SEQUENCE [LARGE SCALE GENOMIC DNA]</scope>
    <source>
        <strain evidence="6 7">JCM 15481</strain>
    </source>
</reference>
<dbReference type="GO" id="GO:0008233">
    <property type="term" value="F:peptidase activity"/>
    <property type="evidence" value="ECO:0007669"/>
    <property type="project" value="UniProtKB-KW"/>
</dbReference>
<dbReference type="SUPFAM" id="SSF50494">
    <property type="entry name" value="Trypsin-like serine proteases"/>
    <property type="match status" value="1"/>
</dbReference>
<evidence type="ECO:0000259" key="5">
    <source>
        <dbReference type="PROSITE" id="PS50240"/>
    </source>
</evidence>
<sequence>MNRRIRPLARLGALTAAVAAVLSMSGAAVAADSPGPATPPGTRLVGGQPASETYSFMVSLQSASGGHTCGGSLVDPAWVVTAAHCGTPYRVRIGTTDRTSGGEVRRVVERRQVAADMALLRLGSPSTKTPVPVAAAAPPGSATRLIGWGQTCPTRGCGAPPVRLRQLDTTILGDRSCAGIRGAYELCVNGGGGRGACYGDSGGPAVVGGPGDWRLVGATSRGTAGTCAVSPAIYGDVTSVKARIDAIIGGVR</sequence>
<evidence type="ECO:0000256" key="4">
    <source>
        <dbReference type="SAM" id="SignalP"/>
    </source>
</evidence>
<comment type="caution">
    <text evidence="6">The sequence shown here is derived from an EMBL/GenBank/DDBJ whole genome shotgun (WGS) entry which is preliminary data.</text>
</comment>
<feature type="domain" description="Peptidase S1" evidence="5">
    <location>
        <begin position="44"/>
        <end position="249"/>
    </location>
</feature>
<dbReference type="PRINTS" id="PR00722">
    <property type="entry name" value="CHYMOTRYPSIN"/>
</dbReference>